<dbReference type="SUPFAM" id="SSF53448">
    <property type="entry name" value="Nucleotide-diphospho-sugar transferases"/>
    <property type="match status" value="1"/>
</dbReference>
<dbReference type="OrthoDB" id="2014201at2759"/>
<sequence>MRPHNVPYLPLASDGWKSTPPQWAVHARSHVTWLRCALSCAVMLNVVFGFAWWRHHVHHDFSPLDDYQILKEDYNLVTPSNPNATAIVSSLYNELYLFPVLTLGHSISQHYGNDTSPSTPSPRRLLLYIPGRISSRSLCLARAVGWTPHPVSFIPPPHNGADVFYRFVDQYTKLALWTLDQIGIERVVYLDGDTLVRQRFDELFALPFSLAAVPDAWPKGFKLDFNAGILALQTSTRVFDNMIARMDSAQYPLGMAEQAYLNLYFGAETVKLPYIYNANLVIKLRSPRLWQFMSKAMRVVHYTMPKPFPLDPALGPTGEGSLQDARAKVREAIDDAKIIRGGLFQEEIGWWEDVWQEMERDRRHDIEECERD</sequence>
<evidence type="ECO:0000256" key="1">
    <source>
        <dbReference type="SAM" id="Phobius"/>
    </source>
</evidence>
<dbReference type="Gene3D" id="3.90.550.10">
    <property type="entry name" value="Spore Coat Polysaccharide Biosynthesis Protein SpsA, Chain A"/>
    <property type="match status" value="1"/>
</dbReference>
<name>A0A4Y9Y945_9AGAM</name>
<dbReference type="InterPro" id="IPR029044">
    <property type="entry name" value="Nucleotide-diphossugar_trans"/>
</dbReference>
<keyword evidence="1" id="KW-0472">Membrane</keyword>
<gene>
    <name evidence="2" type="ORF">EVG20_g7917</name>
</gene>
<dbReference type="PANTHER" id="PTHR11183">
    <property type="entry name" value="GLYCOGENIN SUBFAMILY MEMBER"/>
    <property type="match status" value="1"/>
</dbReference>
<dbReference type="GO" id="GO:0016757">
    <property type="term" value="F:glycosyltransferase activity"/>
    <property type="evidence" value="ECO:0007669"/>
    <property type="project" value="InterPro"/>
</dbReference>
<proteinExistence type="predicted"/>
<dbReference type="InterPro" id="IPR002495">
    <property type="entry name" value="Glyco_trans_8"/>
</dbReference>
<evidence type="ECO:0008006" key="4">
    <source>
        <dbReference type="Google" id="ProtNLM"/>
    </source>
</evidence>
<dbReference type="Proteomes" id="UP000298327">
    <property type="component" value="Unassembled WGS sequence"/>
</dbReference>
<keyword evidence="3" id="KW-1185">Reference proteome</keyword>
<keyword evidence="1" id="KW-1133">Transmembrane helix</keyword>
<dbReference type="AlphaFoldDB" id="A0A4Y9Y945"/>
<evidence type="ECO:0000313" key="2">
    <source>
        <dbReference type="EMBL" id="TFY59076.1"/>
    </source>
</evidence>
<keyword evidence="1" id="KW-0812">Transmembrane</keyword>
<feature type="transmembrane region" description="Helical" evidence="1">
    <location>
        <begin position="32"/>
        <end position="53"/>
    </location>
</feature>
<evidence type="ECO:0000313" key="3">
    <source>
        <dbReference type="Proteomes" id="UP000298327"/>
    </source>
</evidence>
<comment type="caution">
    <text evidence="2">The sequence shown here is derived from an EMBL/GenBank/DDBJ whole genome shotgun (WGS) entry which is preliminary data.</text>
</comment>
<protein>
    <recommendedName>
        <fullName evidence="4">Nucleotide-diphospho-sugar transferase</fullName>
    </recommendedName>
</protein>
<dbReference type="InterPro" id="IPR050587">
    <property type="entry name" value="GNT1/Glycosyltrans_8"/>
</dbReference>
<dbReference type="STRING" id="205917.A0A4Y9Y945"/>
<organism evidence="2 3">
    <name type="scientific">Dentipellis fragilis</name>
    <dbReference type="NCBI Taxonomy" id="205917"/>
    <lineage>
        <taxon>Eukaryota</taxon>
        <taxon>Fungi</taxon>
        <taxon>Dikarya</taxon>
        <taxon>Basidiomycota</taxon>
        <taxon>Agaricomycotina</taxon>
        <taxon>Agaricomycetes</taxon>
        <taxon>Russulales</taxon>
        <taxon>Hericiaceae</taxon>
        <taxon>Dentipellis</taxon>
    </lineage>
</organism>
<reference evidence="2 3" key="1">
    <citation type="submission" date="2019-02" db="EMBL/GenBank/DDBJ databases">
        <title>Genome sequencing of the rare red list fungi Dentipellis fragilis.</title>
        <authorList>
            <person name="Buettner E."/>
            <person name="Kellner H."/>
        </authorList>
    </citation>
    <scope>NUCLEOTIDE SEQUENCE [LARGE SCALE GENOMIC DNA]</scope>
    <source>
        <strain evidence="2 3">DSM 105465</strain>
    </source>
</reference>
<accession>A0A4Y9Y945</accession>
<dbReference type="EMBL" id="SEOQ01000641">
    <property type="protein sequence ID" value="TFY59076.1"/>
    <property type="molecule type" value="Genomic_DNA"/>
</dbReference>
<dbReference type="Pfam" id="PF01501">
    <property type="entry name" value="Glyco_transf_8"/>
    <property type="match status" value="1"/>
</dbReference>